<dbReference type="InterPro" id="IPR036188">
    <property type="entry name" value="FAD/NAD-bd_sf"/>
</dbReference>
<evidence type="ECO:0000313" key="2">
    <source>
        <dbReference type="Proteomes" id="UP001595683"/>
    </source>
</evidence>
<gene>
    <name evidence="1" type="ORF">ACFOOT_07535</name>
</gene>
<protein>
    <submittedName>
        <fullName evidence="1">Tryptophan halogenase family protein</fullName>
        <ecNumber evidence="1">1.14.19.-</ecNumber>
    </submittedName>
</protein>
<dbReference type="Pfam" id="PF04820">
    <property type="entry name" value="Trp_halogenase"/>
    <property type="match status" value="1"/>
</dbReference>
<dbReference type="Gene3D" id="3.50.50.60">
    <property type="entry name" value="FAD/NAD(P)-binding domain"/>
    <property type="match status" value="1"/>
</dbReference>
<dbReference type="PIRSF" id="PIRSF011396">
    <property type="entry name" value="Trp_halogenase"/>
    <property type="match status" value="1"/>
</dbReference>
<dbReference type="PANTHER" id="PTHR43747">
    <property type="entry name" value="FAD-BINDING PROTEIN"/>
    <property type="match status" value="1"/>
</dbReference>
<dbReference type="GO" id="GO:0016491">
    <property type="term" value="F:oxidoreductase activity"/>
    <property type="evidence" value="ECO:0007669"/>
    <property type="project" value="UniProtKB-KW"/>
</dbReference>
<organism evidence="1 2">
    <name type="scientific">Novosphingobium pokkalii</name>
    <dbReference type="NCBI Taxonomy" id="1770194"/>
    <lineage>
        <taxon>Bacteria</taxon>
        <taxon>Pseudomonadati</taxon>
        <taxon>Pseudomonadota</taxon>
        <taxon>Alphaproteobacteria</taxon>
        <taxon>Sphingomonadales</taxon>
        <taxon>Sphingomonadaceae</taxon>
        <taxon>Novosphingobium</taxon>
    </lineage>
</organism>
<dbReference type="EMBL" id="JBHRYE010000011">
    <property type="protein sequence ID" value="MFC3671271.1"/>
    <property type="molecule type" value="Genomic_DNA"/>
</dbReference>
<comment type="caution">
    <text evidence="1">The sequence shown here is derived from an EMBL/GenBank/DDBJ whole genome shotgun (WGS) entry which is preliminary data.</text>
</comment>
<dbReference type="InterPro" id="IPR006905">
    <property type="entry name" value="Flavin_halogenase"/>
</dbReference>
<keyword evidence="2" id="KW-1185">Reference proteome</keyword>
<evidence type="ECO:0000313" key="1">
    <source>
        <dbReference type="EMBL" id="MFC3671271.1"/>
    </source>
</evidence>
<dbReference type="EC" id="1.14.19.-" evidence="1"/>
<dbReference type="InterPro" id="IPR033856">
    <property type="entry name" value="Trp_halogen"/>
</dbReference>
<name>A0ABV7V369_9SPHN</name>
<accession>A0ABV7V369</accession>
<proteinExistence type="predicted"/>
<dbReference type="InterPro" id="IPR050816">
    <property type="entry name" value="Flavin-dep_Halogenase_NPB"/>
</dbReference>
<dbReference type="PANTHER" id="PTHR43747:SF4">
    <property type="entry name" value="FLAVIN-DEPENDENT TRYPTOPHAN HALOGENASE"/>
    <property type="match status" value="1"/>
</dbReference>
<reference evidence="2" key="1">
    <citation type="journal article" date="2019" name="Int. J. Syst. Evol. Microbiol.">
        <title>The Global Catalogue of Microorganisms (GCM) 10K type strain sequencing project: providing services to taxonomists for standard genome sequencing and annotation.</title>
        <authorList>
            <consortium name="The Broad Institute Genomics Platform"/>
            <consortium name="The Broad Institute Genome Sequencing Center for Infectious Disease"/>
            <person name="Wu L."/>
            <person name="Ma J."/>
        </authorList>
    </citation>
    <scope>NUCLEOTIDE SEQUENCE [LARGE SCALE GENOMIC DNA]</scope>
    <source>
        <strain evidence="2">KCTC 42224</strain>
    </source>
</reference>
<sequence>MIDQPASNPAHSGAQPIREIVIAGGGTAGWMAACYFAGRLARQGVGITVVESSAIGTVGVGEATVPGIRDYFRAIGVDDIDVLRATGGTVKLGIEFQDWAAPGQRFFHPFGLYGVPSRGVPFHQYWLKLRHAGEPTDLADYSLCTAMARRGAFMLPPEKPVNDLAVFDWAVHFDASHFAAMLRARALGQGVRHIDDVITNVALDGERGHIAHLVTKEHGQVAGDLFIDCTGFRSLLLGKALGVEWIDWTHLLPCDRAVAIPCAADATRDWPYTVSTAREAGWQWRIPLQHRVGNGYVYSSAMLSDDEATAKLLSRLEGEALAEPNLIRFGAGHRQRFWAGNCVAMGLAAGFLEPLESTSITLIQTAIERLADFFPDATFDPALADEFNRATSLEYARIRDFLILHYLGNRRVGEPFWDRLREAEVPEMLAHKLRLFRARGRLVRYEWESFLDPSWLSMYAGFDWLPDAHDPMADHFTDDEIRAALHRMRETVATAVADARPHRDFIAHITRGA</sequence>
<dbReference type="SUPFAM" id="SSF51905">
    <property type="entry name" value="FAD/NAD(P)-binding domain"/>
    <property type="match status" value="1"/>
</dbReference>
<dbReference type="Proteomes" id="UP001595683">
    <property type="component" value="Unassembled WGS sequence"/>
</dbReference>
<dbReference type="RefSeq" id="WP_191322537.1">
    <property type="nucleotide sequence ID" value="NZ_BMZP01000001.1"/>
</dbReference>
<keyword evidence="1" id="KW-0560">Oxidoreductase</keyword>